<proteinExistence type="predicted"/>
<sequence>MRRGGGSKRDTFAVVGRARAPRHETSAMSLHGAKKGASSYGLWAHLPDAQCDVDGSRG</sequence>
<organism evidence="1">
    <name type="scientific">Arundo donax</name>
    <name type="common">Giant reed</name>
    <name type="synonym">Donax arundinaceus</name>
    <dbReference type="NCBI Taxonomy" id="35708"/>
    <lineage>
        <taxon>Eukaryota</taxon>
        <taxon>Viridiplantae</taxon>
        <taxon>Streptophyta</taxon>
        <taxon>Embryophyta</taxon>
        <taxon>Tracheophyta</taxon>
        <taxon>Spermatophyta</taxon>
        <taxon>Magnoliopsida</taxon>
        <taxon>Liliopsida</taxon>
        <taxon>Poales</taxon>
        <taxon>Poaceae</taxon>
        <taxon>PACMAD clade</taxon>
        <taxon>Arundinoideae</taxon>
        <taxon>Arundineae</taxon>
        <taxon>Arundo</taxon>
    </lineage>
</organism>
<dbReference type="AlphaFoldDB" id="A0A0A9FJB9"/>
<dbReference type="EMBL" id="GBRH01189513">
    <property type="protein sequence ID" value="JAE08383.1"/>
    <property type="molecule type" value="Transcribed_RNA"/>
</dbReference>
<accession>A0A0A9FJB9</accession>
<name>A0A0A9FJB9_ARUDO</name>
<evidence type="ECO:0000313" key="1">
    <source>
        <dbReference type="EMBL" id="JAE08383.1"/>
    </source>
</evidence>
<reference evidence="1" key="2">
    <citation type="journal article" date="2015" name="Data Brief">
        <title>Shoot transcriptome of the giant reed, Arundo donax.</title>
        <authorList>
            <person name="Barrero R.A."/>
            <person name="Guerrero F.D."/>
            <person name="Moolhuijzen P."/>
            <person name="Goolsby J.A."/>
            <person name="Tidwell J."/>
            <person name="Bellgard S.E."/>
            <person name="Bellgard M.I."/>
        </authorList>
    </citation>
    <scope>NUCLEOTIDE SEQUENCE</scope>
    <source>
        <tissue evidence="1">Shoot tissue taken approximately 20 cm above the soil surface</tissue>
    </source>
</reference>
<reference evidence="1" key="1">
    <citation type="submission" date="2014-09" db="EMBL/GenBank/DDBJ databases">
        <authorList>
            <person name="Magalhaes I.L.F."/>
            <person name="Oliveira U."/>
            <person name="Santos F.R."/>
            <person name="Vidigal T.H.D.A."/>
            <person name="Brescovit A.D."/>
            <person name="Santos A.J."/>
        </authorList>
    </citation>
    <scope>NUCLEOTIDE SEQUENCE</scope>
    <source>
        <tissue evidence="1">Shoot tissue taken approximately 20 cm above the soil surface</tissue>
    </source>
</reference>
<protein>
    <submittedName>
        <fullName evidence="1">Uncharacterized protein</fullName>
    </submittedName>
</protein>